<name>A0A7R8V4Q6_HERIL</name>
<evidence type="ECO:0000259" key="13">
    <source>
        <dbReference type="PROSITE" id="PS50982"/>
    </source>
</evidence>
<keyword evidence="4 8" id="KW-0863">Zinc-finger</keyword>
<dbReference type="SUPFAM" id="SSF57716">
    <property type="entry name" value="Glucocorticoid receptor-like (DNA-binding domain)"/>
    <property type="match status" value="1"/>
</dbReference>
<evidence type="ECO:0000256" key="9">
    <source>
        <dbReference type="PROSITE-ProRule" id="PRU00309"/>
    </source>
</evidence>
<evidence type="ECO:0000256" key="3">
    <source>
        <dbReference type="ARBA" id="ARBA00022737"/>
    </source>
</evidence>
<dbReference type="CDD" id="cd20386">
    <property type="entry name" value="Tudor_PHF20-like"/>
    <property type="match status" value="1"/>
</dbReference>
<evidence type="ECO:0000259" key="11">
    <source>
        <dbReference type="PROSITE" id="PS50157"/>
    </source>
</evidence>
<dbReference type="SMART" id="SM00980">
    <property type="entry name" value="THAP"/>
    <property type="match status" value="1"/>
</dbReference>
<dbReference type="Gene3D" id="3.30.40.10">
    <property type="entry name" value="Zinc/RING finger domain, C3HC4 (zinc finger)"/>
    <property type="match status" value="1"/>
</dbReference>
<feature type="region of interest" description="Disordered" evidence="10">
    <location>
        <begin position="316"/>
        <end position="344"/>
    </location>
</feature>
<dbReference type="AlphaFoldDB" id="A0A7R8V4Q6"/>
<dbReference type="SUPFAM" id="SSF57903">
    <property type="entry name" value="FYVE/PHD zinc finger"/>
    <property type="match status" value="1"/>
</dbReference>
<organism evidence="14 15">
    <name type="scientific">Hermetia illucens</name>
    <name type="common">Black soldier fly</name>
    <dbReference type="NCBI Taxonomy" id="343691"/>
    <lineage>
        <taxon>Eukaryota</taxon>
        <taxon>Metazoa</taxon>
        <taxon>Ecdysozoa</taxon>
        <taxon>Arthropoda</taxon>
        <taxon>Hexapoda</taxon>
        <taxon>Insecta</taxon>
        <taxon>Pterygota</taxon>
        <taxon>Neoptera</taxon>
        <taxon>Endopterygota</taxon>
        <taxon>Diptera</taxon>
        <taxon>Brachycera</taxon>
        <taxon>Stratiomyomorpha</taxon>
        <taxon>Stratiomyidae</taxon>
        <taxon>Hermetiinae</taxon>
        <taxon>Hermetia</taxon>
    </lineage>
</organism>
<reference evidence="14 15" key="1">
    <citation type="submission" date="2020-11" db="EMBL/GenBank/DDBJ databases">
        <authorList>
            <person name="Wallbank WR R."/>
            <person name="Pardo Diaz C."/>
            <person name="Kozak K."/>
            <person name="Martin S."/>
            <person name="Jiggins C."/>
            <person name="Moest M."/>
            <person name="Warren A I."/>
            <person name="Generalovic N T."/>
            <person name="Byers J.R.P. K."/>
            <person name="Montejo-Kovacevich G."/>
            <person name="Yen C E."/>
        </authorList>
    </citation>
    <scope>NUCLEOTIDE SEQUENCE [LARGE SCALE GENOMIC DNA]</scope>
</reference>
<dbReference type="PROSITE" id="PS00028">
    <property type="entry name" value="ZINC_FINGER_C2H2_1"/>
    <property type="match status" value="1"/>
</dbReference>
<dbReference type="PROSITE" id="PS01359">
    <property type="entry name" value="ZF_PHD_1"/>
    <property type="match status" value="1"/>
</dbReference>
<evidence type="ECO:0000259" key="12">
    <source>
        <dbReference type="PROSITE" id="PS50950"/>
    </source>
</evidence>
<evidence type="ECO:0000256" key="2">
    <source>
        <dbReference type="ARBA" id="ARBA00022723"/>
    </source>
</evidence>
<dbReference type="Pfam" id="PF05485">
    <property type="entry name" value="THAP"/>
    <property type="match status" value="1"/>
</dbReference>
<sequence length="1155" mass="129396">MTRRCIIEGCASKSGNPQHRGVTFHSFPFDSKTREVWLVNCRINPEKNITKSVLVCSRHFRRADFQPAKSNKYLLKQGAVPTIFPWGKFPPPAQTTTTAASEAAPQIALQNDMEVSATDTNESFGSAEQGDQVEKTALKRSSQDSSLPSDAKLSKLNSPVAAPTTSQDIQNLVPMGTIPAAAGGRKSETVSGFVPGVRLEAQDFDGIWHTARVMEVDSDEREVLIRFEKSGKSKGPTGAEEWIPMNSSRLRQKASAASKLPNVFVLGEKCLARWSGARRFPATVQKVLGNDMYEILFDDGYMKVLKSAHISKLKIPVGKSQSPSTSASPAPHKPIANSTPDKSKIKAQAAKKDWPLISMSSLNLAELNLPEIPKDGEWCCHWVNDQPIGREGFLTVGDHKKPTVIVDDWRLPPGWTKHMYQRSNVLGKWDVILVNSNNKRFRSKADLKQYIEDLGQHYNPDVYDFSIHRRRAKDIGAYVYTKDYKPPQPVKPPPPPLEPLPPLQPQSLMHNAGQQNSSIQSLLSTSSPPLFEPTSGKGGEDESMQLEDGYVYVGSLKVRIIDNLFRCPKENCNKNFRKENHLQIHIKHYHDDIAKFLGDCPNMQELACKRTIGHPPDEPLPKNYLPNSQYFAKLHQQDLQNRMHRKSISAPHAPSISTPTRHEGSDSFLMSTTADDSSKLLESSISDSIVGSSTVPSSPAVASPSFVHSTGDEMSMPLIEEQQKSAPQLQPQSHSKVASRKTGERKSSRQRLQKKYVTASTSNVFDNSFHMTDFEETRHSFNGTPEHHKVTKKAKLSHPTFVQDPNLDGNTTSSVPDQPHSQSPKYIQENGEVIKIVRMRSEEIINCICSFGEEDGLMIQCELCLCWQHGICNGIEKESQVPEKYVCYICKNPALGRASMKYVHDQDWLYEGRLPTGNYHASNPKLQDRFNMLRTSHTLTGNLIELKRFLHSLRVKINIAENKDHPKMYLWAKKWESSPPRAVERKVEKFEDIEAINPDKKEASDADVKEELDREVGGDGQAEVKAEGENAGASECVEKMETEDKQQQSLEKPKEEIKVAQQPNIPQPEAAIDPVECQLRLLEHIQKQQSLVVERLQDIESDIVELESLDPSNNLDTNEFSRTKQTLAILIKDLEIMQNIAKINTVPPTSYVPYA</sequence>
<feature type="compositionally biased region" description="Polar residues" evidence="10">
    <location>
        <begin position="139"/>
        <end position="148"/>
    </location>
</feature>
<dbReference type="OMA" id="KCMARWS"/>
<evidence type="ECO:0000256" key="7">
    <source>
        <dbReference type="ARBA" id="ARBA00023242"/>
    </source>
</evidence>
<dbReference type="SMART" id="SM00692">
    <property type="entry name" value="DM3"/>
    <property type="match status" value="1"/>
</dbReference>
<dbReference type="CDD" id="cd01396">
    <property type="entry name" value="MeCP2_MBD"/>
    <property type="match status" value="1"/>
</dbReference>
<feature type="region of interest" description="Disordered" evidence="10">
    <location>
        <begin position="118"/>
        <end position="167"/>
    </location>
</feature>
<keyword evidence="5" id="KW-0862">Zinc</keyword>
<evidence type="ECO:0000256" key="4">
    <source>
        <dbReference type="ARBA" id="ARBA00022771"/>
    </source>
</evidence>
<feature type="region of interest" description="Disordered" evidence="10">
    <location>
        <begin position="639"/>
        <end position="671"/>
    </location>
</feature>
<dbReference type="Gene3D" id="2.30.30.140">
    <property type="match status" value="2"/>
</dbReference>
<keyword evidence="2" id="KW-0479">Metal-binding</keyword>
<feature type="compositionally biased region" description="Pro residues" evidence="10">
    <location>
        <begin position="486"/>
        <end position="504"/>
    </location>
</feature>
<dbReference type="InterPro" id="IPR006612">
    <property type="entry name" value="THAP_Znf"/>
</dbReference>
<feature type="domain" description="MBD" evidence="13">
    <location>
        <begin position="401"/>
        <end position="470"/>
    </location>
</feature>
<dbReference type="SUPFAM" id="SSF63748">
    <property type="entry name" value="Tudor/PWWP/MBT"/>
    <property type="match status" value="2"/>
</dbReference>
<dbReference type="PROSITE" id="PS50157">
    <property type="entry name" value="ZINC_FINGER_C2H2_2"/>
    <property type="match status" value="1"/>
</dbReference>
<proteinExistence type="predicted"/>
<dbReference type="Pfam" id="PF20826">
    <property type="entry name" value="PHD_5"/>
    <property type="match status" value="1"/>
</dbReference>
<feature type="compositionally biased region" description="Basic and acidic residues" evidence="10">
    <location>
        <begin position="996"/>
        <end position="1028"/>
    </location>
</feature>
<dbReference type="Proteomes" id="UP000594454">
    <property type="component" value="Chromosome 6"/>
</dbReference>
<dbReference type="PROSITE" id="PS50950">
    <property type="entry name" value="ZF_THAP"/>
    <property type="match status" value="1"/>
</dbReference>
<keyword evidence="15" id="KW-1185">Reference proteome</keyword>
<dbReference type="OrthoDB" id="161570at2759"/>
<dbReference type="InterPro" id="IPR038441">
    <property type="entry name" value="THAP_Znf_sf"/>
</dbReference>
<dbReference type="InterPro" id="IPR043449">
    <property type="entry name" value="PHF20-like"/>
</dbReference>
<accession>A0A7R8V4Q6</accession>
<keyword evidence="3" id="KW-0677">Repeat</keyword>
<dbReference type="InterPro" id="IPR001965">
    <property type="entry name" value="Znf_PHD"/>
</dbReference>
<dbReference type="PROSITE" id="PS50982">
    <property type="entry name" value="MBD"/>
    <property type="match status" value="1"/>
</dbReference>
<feature type="compositionally biased region" description="Polar residues" evidence="10">
    <location>
        <begin position="724"/>
        <end position="736"/>
    </location>
</feature>
<dbReference type="InterPro" id="IPR016177">
    <property type="entry name" value="DNA-bd_dom_sf"/>
</dbReference>
<evidence type="ECO:0000256" key="10">
    <source>
        <dbReference type="SAM" id="MobiDB-lite"/>
    </source>
</evidence>
<dbReference type="InterPro" id="IPR019786">
    <property type="entry name" value="Zinc_finger_PHD-type_CS"/>
</dbReference>
<dbReference type="SMART" id="SM00249">
    <property type="entry name" value="PHD"/>
    <property type="match status" value="1"/>
</dbReference>
<dbReference type="PANTHER" id="PTHR15856:SF51">
    <property type="entry name" value="MBD-R2"/>
    <property type="match status" value="1"/>
</dbReference>
<feature type="region of interest" description="Disordered" evidence="10">
    <location>
        <begin position="689"/>
        <end position="756"/>
    </location>
</feature>
<feature type="compositionally biased region" description="Polar residues" evidence="10">
    <location>
        <begin position="808"/>
        <end position="824"/>
    </location>
</feature>
<dbReference type="InParanoid" id="A0A7R8V4Q6"/>
<comment type="subcellular location">
    <subcellularLocation>
        <location evidence="1">Nucleus</location>
    </subcellularLocation>
</comment>
<dbReference type="InterPro" id="IPR013087">
    <property type="entry name" value="Znf_C2H2_type"/>
</dbReference>
<dbReference type="GO" id="GO:0003677">
    <property type="term" value="F:DNA binding"/>
    <property type="evidence" value="ECO:0007669"/>
    <property type="project" value="UniProtKB-UniRule"/>
</dbReference>
<feature type="compositionally biased region" description="Basic and acidic residues" evidence="10">
    <location>
        <begin position="1036"/>
        <end position="1054"/>
    </location>
</feature>
<dbReference type="CDD" id="cd20104">
    <property type="entry name" value="MBT_PHF20L1-like"/>
    <property type="match status" value="1"/>
</dbReference>
<dbReference type="GO" id="GO:0008270">
    <property type="term" value="F:zinc ion binding"/>
    <property type="evidence" value="ECO:0007669"/>
    <property type="project" value="UniProtKB-KW"/>
</dbReference>
<feature type="domain" description="THAP-type" evidence="12">
    <location>
        <begin position="1"/>
        <end position="84"/>
    </location>
</feature>
<evidence type="ECO:0000256" key="5">
    <source>
        <dbReference type="ARBA" id="ARBA00022833"/>
    </source>
</evidence>
<dbReference type="SUPFAM" id="SSF54171">
    <property type="entry name" value="DNA-binding domain"/>
    <property type="match status" value="1"/>
</dbReference>
<dbReference type="InterPro" id="IPR002999">
    <property type="entry name" value="Tudor"/>
</dbReference>
<dbReference type="PANTHER" id="PTHR15856">
    <property type="entry name" value="PHD FINGER PROTEIN 20-RELATED"/>
    <property type="match status" value="1"/>
</dbReference>
<dbReference type="GO" id="GO:0044545">
    <property type="term" value="C:NSL complex"/>
    <property type="evidence" value="ECO:0007669"/>
    <property type="project" value="TreeGrafter"/>
</dbReference>
<dbReference type="FunCoup" id="A0A7R8V4Q6">
    <property type="interactions" value="1534"/>
</dbReference>
<keyword evidence="6 9" id="KW-0238">DNA-binding</keyword>
<keyword evidence="7" id="KW-0539">Nucleus</keyword>
<feature type="region of interest" description="Disordered" evidence="10">
    <location>
        <begin position="482"/>
        <end position="542"/>
    </location>
</feature>
<evidence type="ECO:0000256" key="8">
    <source>
        <dbReference type="PROSITE-ProRule" id="PRU00042"/>
    </source>
</evidence>
<gene>
    <name evidence="14" type="ORF">HERILL_LOCUS14427</name>
</gene>
<evidence type="ECO:0000256" key="6">
    <source>
        <dbReference type="ARBA" id="ARBA00023125"/>
    </source>
</evidence>
<dbReference type="Pfam" id="PF01429">
    <property type="entry name" value="MBD"/>
    <property type="match status" value="1"/>
</dbReference>
<dbReference type="Gene3D" id="3.30.890.10">
    <property type="entry name" value="Methyl-cpg-binding Protein 2, Chain A"/>
    <property type="match status" value="1"/>
</dbReference>
<dbReference type="GO" id="GO:0005634">
    <property type="term" value="C:nucleus"/>
    <property type="evidence" value="ECO:0007669"/>
    <property type="project" value="UniProtKB-SubCell"/>
</dbReference>
<dbReference type="Gene3D" id="6.20.210.20">
    <property type="entry name" value="THAP domain"/>
    <property type="match status" value="1"/>
</dbReference>
<dbReference type="InterPro" id="IPR001739">
    <property type="entry name" value="Methyl_CpG_DNA-bd"/>
</dbReference>
<feature type="compositionally biased region" description="Low complexity" evidence="10">
    <location>
        <begin position="689"/>
        <end position="709"/>
    </location>
</feature>
<feature type="region of interest" description="Disordered" evidence="10">
    <location>
        <begin position="800"/>
        <end position="824"/>
    </location>
</feature>
<dbReference type="InterPro" id="IPR011011">
    <property type="entry name" value="Znf_FYVE_PHD"/>
</dbReference>
<dbReference type="GO" id="GO:0006357">
    <property type="term" value="P:regulation of transcription by RNA polymerase II"/>
    <property type="evidence" value="ECO:0007669"/>
    <property type="project" value="TreeGrafter"/>
</dbReference>
<dbReference type="EMBL" id="LR899014">
    <property type="protein sequence ID" value="CAD7092037.1"/>
    <property type="molecule type" value="Genomic_DNA"/>
</dbReference>
<feature type="region of interest" description="Disordered" evidence="10">
    <location>
        <begin position="996"/>
        <end position="1054"/>
    </location>
</feature>
<dbReference type="SMART" id="SM00333">
    <property type="entry name" value="TUDOR"/>
    <property type="match status" value="1"/>
</dbReference>
<protein>
    <submittedName>
        <fullName evidence="14">Uncharacterized protein</fullName>
    </submittedName>
</protein>
<evidence type="ECO:0000256" key="1">
    <source>
        <dbReference type="ARBA" id="ARBA00004123"/>
    </source>
</evidence>
<feature type="compositionally biased region" description="Low complexity" evidence="10">
    <location>
        <begin position="320"/>
        <end position="330"/>
    </location>
</feature>
<dbReference type="InterPro" id="IPR013083">
    <property type="entry name" value="Znf_RING/FYVE/PHD"/>
</dbReference>
<evidence type="ECO:0000313" key="14">
    <source>
        <dbReference type="EMBL" id="CAD7092037.1"/>
    </source>
</evidence>
<evidence type="ECO:0000313" key="15">
    <source>
        <dbReference type="Proteomes" id="UP000594454"/>
    </source>
</evidence>
<feature type="domain" description="C2H2-type" evidence="11">
    <location>
        <begin position="565"/>
        <end position="590"/>
    </location>
</feature>
<feature type="compositionally biased region" description="Low complexity" evidence="10">
    <location>
        <begin position="514"/>
        <end position="535"/>
    </location>
</feature>